<organism evidence="2 3">
    <name type="scientific">Actinotalea fermentans</name>
    <dbReference type="NCBI Taxonomy" id="43671"/>
    <lineage>
        <taxon>Bacteria</taxon>
        <taxon>Bacillati</taxon>
        <taxon>Actinomycetota</taxon>
        <taxon>Actinomycetes</taxon>
        <taxon>Micrococcales</taxon>
        <taxon>Cellulomonadaceae</taxon>
        <taxon>Actinotalea</taxon>
    </lineage>
</organism>
<sequence length="187" mass="19352">MSAALATSADARTGSATAPARTRPAARAATTAPPRLLLPPTAEPSHVARSASIGQPPVGRSVLSPLTSAAWPTAAPEPPREEPLEDPTRLCGAVVMAAIEALTSARPLVQLARWVSPEVYEALARAVRPGPATGRRGVVLRAVRLCRVGPTVAEGTAVVHDGARVRAAAVRLEVHRGSWRATVLQIG</sequence>
<accession>A0A511YSZ5</accession>
<evidence type="ECO:0000313" key="3">
    <source>
        <dbReference type="Proteomes" id="UP000321484"/>
    </source>
</evidence>
<comment type="caution">
    <text evidence="2">The sequence shown here is derived from an EMBL/GenBank/DDBJ whole genome shotgun (WGS) entry which is preliminary data.</text>
</comment>
<dbReference type="RefSeq" id="WP_052114062.1">
    <property type="nucleotide sequence ID" value="NZ_BJYK01000001.1"/>
</dbReference>
<proteinExistence type="predicted"/>
<protein>
    <submittedName>
        <fullName evidence="2">Uncharacterized protein</fullName>
    </submittedName>
</protein>
<dbReference type="Proteomes" id="UP000321484">
    <property type="component" value="Unassembled WGS sequence"/>
</dbReference>
<evidence type="ECO:0000256" key="1">
    <source>
        <dbReference type="SAM" id="MobiDB-lite"/>
    </source>
</evidence>
<reference evidence="2 3" key="1">
    <citation type="submission" date="2019-07" db="EMBL/GenBank/DDBJ databases">
        <title>Whole genome shotgun sequence of Actinotalea fermentans NBRC 105374.</title>
        <authorList>
            <person name="Hosoyama A."/>
            <person name="Uohara A."/>
            <person name="Ohji S."/>
            <person name="Ichikawa N."/>
        </authorList>
    </citation>
    <scope>NUCLEOTIDE SEQUENCE [LARGE SCALE GENOMIC DNA]</scope>
    <source>
        <strain evidence="2 3">NBRC 105374</strain>
    </source>
</reference>
<dbReference type="AlphaFoldDB" id="A0A511YSZ5"/>
<name>A0A511YSZ5_9CELL</name>
<feature type="compositionally biased region" description="Low complexity" evidence="1">
    <location>
        <begin position="16"/>
        <end position="40"/>
    </location>
</feature>
<dbReference type="Pfam" id="PF20060">
    <property type="entry name" value="DUF6459"/>
    <property type="match status" value="1"/>
</dbReference>
<evidence type="ECO:0000313" key="2">
    <source>
        <dbReference type="EMBL" id="GEN78317.1"/>
    </source>
</evidence>
<feature type="region of interest" description="Disordered" evidence="1">
    <location>
        <begin position="1"/>
        <end position="59"/>
    </location>
</feature>
<dbReference type="InterPro" id="IPR045596">
    <property type="entry name" value="DUF6459"/>
</dbReference>
<keyword evidence="3" id="KW-1185">Reference proteome</keyword>
<gene>
    <name evidence="2" type="ORF">AFE02nite_00510</name>
</gene>
<dbReference type="OrthoDB" id="3731420at2"/>
<dbReference type="EMBL" id="BJYK01000001">
    <property type="protein sequence ID" value="GEN78317.1"/>
    <property type="molecule type" value="Genomic_DNA"/>
</dbReference>